<comment type="caution">
    <text evidence="3">The sequence shown here is derived from an EMBL/GenBank/DDBJ whole genome shotgun (WGS) entry which is preliminary data.</text>
</comment>
<dbReference type="CDD" id="cd02440">
    <property type="entry name" value="AdoMet_MTases"/>
    <property type="match status" value="1"/>
</dbReference>
<feature type="domain" description="PG-1098 ferredoxin-like" evidence="2">
    <location>
        <begin position="279"/>
        <end position="321"/>
    </location>
</feature>
<dbReference type="InterPro" id="IPR041497">
    <property type="entry name" value="Thump-like"/>
</dbReference>
<evidence type="ECO:0000313" key="3">
    <source>
        <dbReference type="EMBL" id="MCK8481426.1"/>
    </source>
</evidence>
<keyword evidence="4" id="KW-1185">Reference proteome</keyword>
<dbReference type="EMBL" id="JALPQF010000012">
    <property type="protein sequence ID" value="MCK8481426.1"/>
    <property type="molecule type" value="Genomic_DNA"/>
</dbReference>
<protein>
    <submittedName>
        <fullName evidence="3">Class I SAM-dependent methyltransferase</fullName>
    </submittedName>
</protein>
<name>A0ABT0HAN0_9FLAO</name>
<dbReference type="RefSeq" id="WP_248413337.1">
    <property type="nucleotide sequence ID" value="NZ_JALPQF010000012.1"/>
</dbReference>
<dbReference type="GO" id="GO:0032259">
    <property type="term" value="P:methylation"/>
    <property type="evidence" value="ECO:0007669"/>
    <property type="project" value="UniProtKB-KW"/>
</dbReference>
<dbReference type="Pfam" id="PF22013">
    <property type="entry name" value="PG_1098_Fer"/>
    <property type="match status" value="1"/>
</dbReference>
<dbReference type="Pfam" id="PF18096">
    <property type="entry name" value="Thump_like"/>
    <property type="match status" value="1"/>
</dbReference>
<reference evidence="3" key="1">
    <citation type="submission" date="2022-04" db="EMBL/GenBank/DDBJ databases">
        <authorList>
            <person name="Ren T."/>
        </authorList>
    </citation>
    <scope>NUCLEOTIDE SEQUENCE</scope>
    <source>
        <strain evidence="3">F63249</strain>
    </source>
</reference>
<evidence type="ECO:0000259" key="2">
    <source>
        <dbReference type="Pfam" id="PF22013"/>
    </source>
</evidence>
<dbReference type="Gene3D" id="3.40.50.150">
    <property type="entry name" value="Vaccinia Virus protein VP39"/>
    <property type="match status" value="1"/>
</dbReference>
<feature type="domain" description="THUMP-like" evidence="1">
    <location>
        <begin position="322"/>
        <end position="391"/>
    </location>
</feature>
<keyword evidence="3" id="KW-0489">Methyltransferase</keyword>
<accession>A0ABT0HAN0</accession>
<evidence type="ECO:0000259" key="1">
    <source>
        <dbReference type="Pfam" id="PF18096"/>
    </source>
</evidence>
<evidence type="ECO:0000313" key="4">
    <source>
        <dbReference type="Proteomes" id="UP001203687"/>
    </source>
</evidence>
<dbReference type="GO" id="GO:0008168">
    <property type="term" value="F:methyltransferase activity"/>
    <property type="evidence" value="ECO:0007669"/>
    <property type="project" value="UniProtKB-KW"/>
</dbReference>
<dbReference type="Gene3D" id="1.10.10.1110">
    <property type="entry name" value="Methyltransferase PG1098, N-terminal domain"/>
    <property type="match status" value="1"/>
</dbReference>
<sequence>MNTEILNTEIQDFITNNLAADISKLILKGTNFKTVSTLEIIEQIEAKGKSKNKLPTWFANKDIYYPNKLNIEQTSSEITAAYKSELLSGKSLIDLTGGFGVDCYYFAKSFETVTHCEIDEDLSQIVAHNNIQLGITNIQIIASNGIEHLLASKNTYDWIYIDPSRRHEQKGKVFFLKDCLPDVPKHLNALLKHSNSIAIKTSPLLDISVGIKELQYVKDIHVVAVKNEVKELIWIIENGFDSTITIKTVNILADTKDVFSFSLNGESKASVTYELPLQYLYEPNSSILKSGGFNSLAETYKLSKLHQHSHLYTSDHLVDFPGRRFKIETVLAYNKKSLKALGLSKANITTRNFPETVQQIRKKHRIKDGSQNYLFFTTNVHNEKIVVVCSKI</sequence>
<dbReference type="Proteomes" id="UP001203687">
    <property type="component" value="Unassembled WGS sequence"/>
</dbReference>
<proteinExistence type="predicted"/>
<dbReference type="InterPro" id="IPR029063">
    <property type="entry name" value="SAM-dependent_MTases_sf"/>
</dbReference>
<keyword evidence="3" id="KW-0808">Transferase</keyword>
<gene>
    <name evidence="3" type="ORF">MUY34_12400</name>
</gene>
<dbReference type="InterPro" id="IPR054168">
    <property type="entry name" value="PG_1098_Fer"/>
</dbReference>
<dbReference type="SUPFAM" id="SSF53335">
    <property type="entry name" value="S-adenosyl-L-methionine-dependent methyltransferases"/>
    <property type="match status" value="1"/>
</dbReference>
<organism evidence="3 4">
    <name type="scientific">Psychroserpens algicola</name>
    <dbReference type="NCBI Taxonomy" id="1719034"/>
    <lineage>
        <taxon>Bacteria</taxon>
        <taxon>Pseudomonadati</taxon>
        <taxon>Bacteroidota</taxon>
        <taxon>Flavobacteriia</taxon>
        <taxon>Flavobacteriales</taxon>
        <taxon>Flavobacteriaceae</taxon>
        <taxon>Psychroserpens</taxon>
    </lineage>
</organism>